<evidence type="ECO:0008006" key="3">
    <source>
        <dbReference type="Google" id="ProtNLM"/>
    </source>
</evidence>
<dbReference type="OrthoDB" id="3535759at2"/>
<organism evidence="1 2">
    <name type="scientific">Cryobacterium melibiosiphilum</name>
    <dbReference type="NCBI Taxonomy" id="995039"/>
    <lineage>
        <taxon>Bacteria</taxon>
        <taxon>Bacillati</taxon>
        <taxon>Actinomycetota</taxon>
        <taxon>Actinomycetes</taxon>
        <taxon>Micrococcales</taxon>
        <taxon>Microbacteriaceae</taxon>
        <taxon>Cryobacterium</taxon>
    </lineage>
</organism>
<dbReference type="AlphaFoldDB" id="A0A3A5MYR5"/>
<dbReference type="EMBL" id="QZVS01000062">
    <property type="protein sequence ID" value="RJT90274.1"/>
    <property type="molecule type" value="Genomic_DNA"/>
</dbReference>
<evidence type="ECO:0000313" key="1">
    <source>
        <dbReference type="EMBL" id="RJT90274.1"/>
    </source>
</evidence>
<accession>A0A3A5MYR5</accession>
<dbReference type="Proteomes" id="UP000272015">
    <property type="component" value="Unassembled WGS sequence"/>
</dbReference>
<keyword evidence="2" id="KW-1185">Reference proteome</keyword>
<evidence type="ECO:0000313" key="2">
    <source>
        <dbReference type="Proteomes" id="UP000272015"/>
    </source>
</evidence>
<sequence length="174" mass="19738">MSEDELDPMSIEGLDARLVNVETILPDLFDMYELRAAGGPYYWATLPHDQAVKLWEELGKFVTWLDGRYLTNLADPSYRLPACWFRHPIAVEELTALMVAHRAVYDTRSAKASSALVDWHQRALWPTLDSLKLRAGLAGCRDRSEHREPHAGPVAFSVSDEYRLQLSRGSRGLL</sequence>
<proteinExistence type="predicted"/>
<dbReference type="RefSeq" id="WP_119972230.1">
    <property type="nucleotide sequence ID" value="NZ_JBHSQA010000028.1"/>
</dbReference>
<reference evidence="1 2" key="1">
    <citation type="submission" date="2018-09" db="EMBL/GenBank/DDBJ databases">
        <title>Novel species of Cryobacterium.</title>
        <authorList>
            <person name="Liu Q."/>
            <person name="Xin Y.-H."/>
        </authorList>
    </citation>
    <scope>NUCLEOTIDE SEQUENCE [LARGE SCALE GENOMIC DNA]</scope>
    <source>
        <strain evidence="1 2">Hh39</strain>
    </source>
</reference>
<protein>
    <recommendedName>
        <fullName evidence="3">DUF4913 domain-containing protein</fullName>
    </recommendedName>
</protein>
<gene>
    <name evidence="1" type="ORF">D6T64_04430</name>
</gene>
<comment type="caution">
    <text evidence="1">The sequence shown here is derived from an EMBL/GenBank/DDBJ whole genome shotgun (WGS) entry which is preliminary data.</text>
</comment>
<name>A0A3A5MYR5_9MICO</name>